<proteinExistence type="predicted"/>
<feature type="compositionally biased region" description="Low complexity" evidence="1">
    <location>
        <begin position="430"/>
        <end position="442"/>
    </location>
</feature>
<evidence type="ECO:0000313" key="3">
    <source>
        <dbReference type="Proteomes" id="UP001273166"/>
    </source>
</evidence>
<dbReference type="RefSeq" id="XP_062726717.1">
    <property type="nucleotide sequence ID" value="XM_062866077.1"/>
</dbReference>
<evidence type="ECO:0000256" key="1">
    <source>
        <dbReference type="SAM" id="MobiDB-lite"/>
    </source>
</evidence>
<dbReference type="AlphaFoldDB" id="A0AAJ0M6T4"/>
<dbReference type="GeneID" id="87884906"/>
<feature type="region of interest" description="Disordered" evidence="1">
    <location>
        <begin position="498"/>
        <end position="533"/>
    </location>
</feature>
<organism evidence="2 3">
    <name type="scientific">Chaetomium strumarium</name>
    <dbReference type="NCBI Taxonomy" id="1170767"/>
    <lineage>
        <taxon>Eukaryota</taxon>
        <taxon>Fungi</taxon>
        <taxon>Dikarya</taxon>
        <taxon>Ascomycota</taxon>
        <taxon>Pezizomycotina</taxon>
        <taxon>Sordariomycetes</taxon>
        <taxon>Sordariomycetidae</taxon>
        <taxon>Sordariales</taxon>
        <taxon>Chaetomiaceae</taxon>
        <taxon>Chaetomium</taxon>
    </lineage>
</organism>
<reference evidence="2" key="1">
    <citation type="journal article" date="2023" name="Mol. Phylogenet. Evol.">
        <title>Genome-scale phylogeny and comparative genomics of the fungal order Sordariales.</title>
        <authorList>
            <person name="Hensen N."/>
            <person name="Bonometti L."/>
            <person name="Westerberg I."/>
            <person name="Brannstrom I.O."/>
            <person name="Guillou S."/>
            <person name="Cros-Aarteil S."/>
            <person name="Calhoun S."/>
            <person name="Haridas S."/>
            <person name="Kuo A."/>
            <person name="Mondo S."/>
            <person name="Pangilinan J."/>
            <person name="Riley R."/>
            <person name="LaButti K."/>
            <person name="Andreopoulos B."/>
            <person name="Lipzen A."/>
            <person name="Chen C."/>
            <person name="Yan M."/>
            <person name="Daum C."/>
            <person name="Ng V."/>
            <person name="Clum A."/>
            <person name="Steindorff A."/>
            <person name="Ohm R.A."/>
            <person name="Martin F."/>
            <person name="Silar P."/>
            <person name="Natvig D.O."/>
            <person name="Lalanne C."/>
            <person name="Gautier V."/>
            <person name="Ament-Velasquez S.L."/>
            <person name="Kruys A."/>
            <person name="Hutchinson M.I."/>
            <person name="Powell A.J."/>
            <person name="Barry K."/>
            <person name="Miller A.N."/>
            <person name="Grigoriev I.V."/>
            <person name="Debuchy R."/>
            <person name="Gladieux P."/>
            <person name="Hiltunen Thoren M."/>
            <person name="Johannesson H."/>
        </authorList>
    </citation>
    <scope>NUCLEOTIDE SEQUENCE</scope>
    <source>
        <strain evidence="2">CBS 333.67</strain>
    </source>
</reference>
<protein>
    <submittedName>
        <fullName evidence="2">Uncharacterized protein</fullName>
    </submittedName>
</protein>
<gene>
    <name evidence="2" type="ORF">B0T15DRAFT_482102</name>
</gene>
<sequence>MDDAVRLSADAFRNVYEASFKLWFTLYHNAIENPGLPASYLAVHNAFRLHSAFLRGLKLKSTKFSKHTDAISVSILETPERGSDMASWLDRKDQNYVSWAEVMPGPCSLTYTDKRAAGHPDGGTTKQQAHQAAATLMIGDASPEEARWWAAILAPDQGWQASMAFAQDTILLSPWSFKLESGPCFILHAALATVLLFPSMGAGRRLKLPALTINDQEPSTKDAVLSSSRQSNPANGYLRHDWTYDDTRLNRLITLSCNTAAMRPILLRARAAIDSLAQDRPLVLARMLMDRVPQVASLWLGVTILGLQKELLQDVRYACIPIGIPSAVWSGTIQSFLQQPVSSPPVYRGRVSRADQCRLLFLSRTGLHDRAPVCQWRPFGTTPIDDTDVEVRLHARCKNHVLQYQGFSWDCAEGSVEVCPITRGGTDMHTTTPLKPKPLTSPEQIPISYGGLDRERESASENATRQIFGWLRFEEYAADEKGIWEHEWFKILDSDDEDGYGSKGGSASSPKSLAQKKSSFSGSHVETWLERTE</sequence>
<keyword evidence="3" id="KW-1185">Reference proteome</keyword>
<comment type="caution">
    <text evidence="2">The sequence shown here is derived from an EMBL/GenBank/DDBJ whole genome shotgun (WGS) entry which is preliminary data.</text>
</comment>
<feature type="compositionally biased region" description="Polar residues" evidence="1">
    <location>
        <begin position="515"/>
        <end position="524"/>
    </location>
</feature>
<reference evidence="2" key="2">
    <citation type="submission" date="2023-06" db="EMBL/GenBank/DDBJ databases">
        <authorList>
            <consortium name="Lawrence Berkeley National Laboratory"/>
            <person name="Mondo S.J."/>
            <person name="Hensen N."/>
            <person name="Bonometti L."/>
            <person name="Westerberg I."/>
            <person name="Brannstrom I.O."/>
            <person name="Guillou S."/>
            <person name="Cros-Aarteil S."/>
            <person name="Calhoun S."/>
            <person name="Haridas S."/>
            <person name="Kuo A."/>
            <person name="Pangilinan J."/>
            <person name="Riley R."/>
            <person name="Labutti K."/>
            <person name="Andreopoulos B."/>
            <person name="Lipzen A."/>
            <person name="Chen C."/>
            <person name="Yanf M."/>
            <person name="Daum C."/>
            <person name="Ng V."/>
            <person name="Clum A."/>
            <person name="Steindorff A."/>
            <person name="Ohm R."/>
            <person name="Martin F."/>
            <person name="Silar P."/>
            <person name="Natvig D."/>
            <person name="Lalanne C."/>
            <person name="Gautier V."/>
            <person name="Ament-Velasquez S.L."/>
            <person name="Kruys A."/>
            <person name="Hutchinson M.I."/>
            <person name="Powell A.J."/>
            <person name="Barry K."/>
            <person name="Miller A.N."/>
            <person name="Grigoriev I.V."/>
            <person name="Debuchy R."/>
            <person name="Gladieux P."/>
            <person name="Thoren M.H."/>
            <person name="Johannesson H."/>
        </authorList>
    </citation>
    <scope>NUCLEOTIDE SEQUENCE</scope>
    <source>
        <strain evidence="2">CBS 333.67</strain>
    </source>
</reference>
<feature type="region of interest" description="Disordered" evidence="1">
    <location>
        <begin position="430"/>
        <end position="460"/>
    </location>
</feature>
<dbReference type="EMBL" id="JAUDZG010000001">
    <property type="protein sequence ID" value="KAK3310937.1"/>
    <property type="molecule type" value="Genomic_DNA"/>
</dbReference>
<name>A0AAJ0M6T4_9PEZI</name>
<evidence type="ECO:0000313" key="2">
    <source>
        <dbReference type="EMBL" id="KAK3310937.1"/>
    </source>
</evidence>
<accession>A0AAJ0M6T4</accession>
<dbReference type="Proteomes" id="UP001273166">
    <property type="component" value="Unassembled WGS sequence"/>
</dbReference>